<sequence length="273" mass="30278">MADEAPGTPSKEALKALTQYRERDTASPELLSTLERHGLLWPVEHPGHEALQMRMFAAYARADRQHVADNFILGVQENRSDLRAGLSAYAFMVHFPRHQEQPHPSLACAVCGQVREGRFDPTTWARVRHNIGVVLGGSVNAITFLLEQHNLTPRRAPGDMSTLVALLRLLHHESDAKDTPSTIVKRVRALPGLKLSVEQARHLLDALGHAGLLQTPEHPGLAQRFTRVGLAPRTSRSSDWGYPVDFWKGAYGIDSGALRFWFAHHPALLAALD</sequence>
<accession>A0A6B8JJ53</accession>
<dbReference type="EMBL" id="JADUNP010000006">
    <property type="protein sequence ID" value="MBH1651507.1"/>
    <property type="molecule type" value="Genomic_DNA"/>
</dbReference>
<name>A0A6B8JJ53_STEMA</name>
<reference evidence="1" key="1">
    <citation type="submission" date="2020-11" db="EMBL/GenBank/DDBJ databases">
        <title>Enhanced detection system for hospital associated transmission using whole genome sequencing surveillance.</title>
        <authorList>
            <person name="Harrison L.H."/>
            <person name="Van Tyne D."/>
            <person name="Marsh J.W."/>
            <person name="Griffith M.P."/>
            <person name="Snyder D.J."/>
            <person name="Cooper V.S."/>
            <person name="Mustapha M."/>
        </authorList>
    </citation>
    <scope>NUCLEOTIDE SEQUENCE</scope>
    <source>
        <strain evidence="1">STEN00091</strain>
    </source>
</reference>
<dbReference type="AlphaFoldDB" id="A0A6B8JJ53"/>
<protein>
    <submittedName>
        <fullName evidence="1">Uncharacterized protein</fullName>
    </submittedName>
</protein>
<evidence type="ECO:0000313" key="1">
    <source>
        <dbReference type="EMBL" id="MBH1651507.1"/>
    </source>
</evidence>
<dbReference type="RefSeq" id="WP_154352959.1">
    <property type="nucleotide sequence ID" value="NZ_CP040439.1"/>
</dbReference>
<proteinExistence type="predicted"/>
<evidence type="ECO:0000313" key="2">
    <source>
        <dbReference type="Proteomes" id="UP000625930"/>
    </source>
</evidence>
<comment type="caution">
    <text evidence="1">The sequence shown here is derived from an EMBL/GenBank/DDBJ whole genome shotgun (WGS) entry which is preliminary data.</text>
</comment>
<dbReference type="Proteomes" id="UP000625930">
    <property type="component" value="Unassembled WGS sequence"/>
</dbReference>
<organism evidence="1 2">
    <name type="scientific">Stenotrophomonas maltophilia</name>
    <name type="common">Pseudomonas maltophilia</name>
    <name type="synonym">Xanthomonas maltophilia</name>
    <dbReference type="NCBI Taxonomy" id="40324"/>
    <lineage>
        <taxon>Bacteria</taxon>
        <taxon>Pseudomonadati</taxon>
        <taxon>Pseudomonadota</taxon>
        <taxon>Gammaproteobacteria</taxon>
        <taxon>Lysobacterales</taxon>
        <taxon>Lysobacteraceae</taxon>
        <taxon>Stenotrophomonas</taxon>
        <taxon>Stenotrophomonas maltophilia group</taxon>
    </lineage>
</organism>
<gene>
    <name evidence="1" type="ORF">I5U67_04900</name>
</gene>